<dbReference type="PANTHER" id="PTHR21527">
    <property type="entry name" value="NUCLEOPORIN NUP35"/>
    <property type="match status" value="1"/>
</dbReference>
<dbReference type="GO" id="GO:0044613">
    <property type="term" value="C:nuclear pore central transport channel"/>
    <property type="evidence" value="ECO:0007669"/>
    <property type="project" value="TreeGrafter"/>
</dbReference>
<keyword evidence="6" id="KW-0811">Translocation</keyword>
<sequence length="638" mass="66477">MFGQNAASTGFGSNNNTSTGGGLFGNNTASTSTSGSLFGSGANNNSNTTTSTGLFGNKTNTAGAGSLFGNTNNNAANGTNPTGTSFGFGQSNQTTTPAATNSTPSFSFGGNNNAASSSNTSSLFGSNTQSKSLFGGSGTGTTTSLLGGSNQVQQPQSQYTFGTNNQASSSLFGNNTQNQGQNQIQPGQSLFKKPSLFSASSSDADAAKFTASLNNQPQQLNQNQNSASLFSNNAGITNTSNSVVALRPQASLGLDNGIRRSTTPSWAAEKRYVNGNNINNRHASSFNTADRGHISVRKASLSSPQSPVNSFGTSFSGISKPSHTKKKAIIQEDPPPTRSIYDVDAPTTLPVSHKSDVSSSSLTTRSATPSTGAQNSATTRPKAADHSLSVVIFGFPSSVTPAVVAHFSKFGNIAENVDSSNRIPIISTPTNKHFRAPPTPIQTGKNWLKITYDNPASATRAIQENGTIIAGQYVVGCIPVTAQNYKEFEIASENSIQSGAQPTTDEIENSIVDENVSSFNEGNTLPSSENTTNENKNSQASDRSIIGKNSSLPSLAGSKKVELKDGRSIFNKAHKQSSYTSSFFRTPDAKKPISSVKSSSAANGVSEGDKRLQPAGGQGWVSWTSKKAQELVFGWDDL</sequence>
<dbReference type="Proteomes" id="UP000242525">
    <property type="component" value="Unassembled WGS sequence"/>
</dbReference>
<dbReference type="InterPro" id="IPR025574">
    <property type="entry name" value="Nucleoporin_FG_rpt"/>
</dbReference>
<organism evidence="12 13">
    <name type="scientific">Geotrichum candidum</name>
    <name type="common">Oospora lactis</name>
    <name type="synonym">Dipodascus geotrichum</name>
    <dbReference type="NCBI Taxonomy" id="1173061"/>
    <lineage>
        <taxon>Eukaryota</taxon>
        <taxon>Fungi</taxon>
        <taxon>Dikarya</taxon>
        <taxon>Ascomycota</taxon>
        <taxon>Saccharomycotina</taxon>
        <taxon>Dipodascomycetes</taxon>
        <taxon>Dipodascales</taxon>
        <taxon>Dipodascaceae</taxon>
        <taxon>Geotrichum</taxon>
    </lineage>
</organism>
<keyword evidence="13" id="KW-1185">Reference proteome</keyword>
<evidence type="ECO:0000313" key="13">
    <source>
        <dbReference type="Proteomes" id="UP000242525"/>
    </source>
</evidence>
<feature type="compositionally biased region" description="Polar residues" evidence="10">
    <location>
        <begin position="300"/>
        <end position="321"/>
    </location>
</feature>
<evidence type="ECO:0000256" key="4">
    <source>
        <dbReference type="ARBA" id="ARBA00022816"/>
    </source>
</evidence>
<evidence type="ECO:0000256" key="9">
    <source>
        <dbReference type="PROSITE-ProRule" id="PRU00804"/>
    </source>
</evidence>
<dbReference type="GO" id="GO:0051028">
    <property type="term" value="P:mRNA transport"/>
    <property type="evidence" value="ECO:0007669"/>
    <property type="project" value="UniProtKB-UniRule"/>
</dbReference>
<feature type="region of interest" description="Disordered" evidence="10">
    <location>
        <begin position="517"/>
        <end position="551"/>
    </location>
</feature>
<proteinExistence type="predicted"/>
<evidence type="ECO:0000256" key="5">
    <source>
        <dbReference type="ARBA" id="ARBA00022927"/>
    </source>
</evidence>
<dbReference type="EMBL" id="CCBN010000014">
    <property type="protein sequence ID" value="CDO56263.1"/>
    <property type="molecule type" value="Genomic_DNA"/>
</dbReference>
<dbReference type="GO" id="GO:0006607">
    <property type="term" value="P:NLS-bearing protein import into nucleus"/>
    <property type="evidence" value="ECO:0007669"/>
    <property type="project" value="TreeGrafter"/>
</dbReference>
<evidence type="ECO:0000256" key="10">
    <source>
        <dbReference type="SAM" id="MobiDB-lite"/>
    </source>
</evidence>
<keyword evidence="5" id="KW-0653">Protein transport</keyword>
<dbReference type="GO" id="GO:0017056">
    <property type="term" value="F:structural constituent of nuclear pore"/>
    <property type="evidence" value="ECO:0007669"/>
    <property type="project" value="TreeGrafter"/>
</dbReference>
<dbReference type="Pfam" id="PF13634">
    <property type="entry name" value="Nucleoporin_FG"/>
    <property type="match status" value="2"/>
</dbReference>
<keyword evidence="3 9" id="KW-0813">Transport</keyword>
<dbReference type="Pfam" id="PF05172">
    <property type="entry name" value="RRM_Nup35"/>
    <property type="match status" value="1"/>
</dbReference>
<reference evidence="12" key="1">
    <citation type="submission" date="2014-03" db="EMBL/GenBank/DDBJ databases">
        <authorList>
            <person name="Casaregola S."/>
        </authorList>
    </citation>
    <scope>NUCLEOTIDE SEQUENCE [LARGE SCALE GENOMIC DNA]</scope>
    <source>
        <strain evidence="12">CLIB 918</strain>
    </source>
</reference>
<keyword evidence="7 9" id="KW-0906">Nuclear pore complex</keyword>
<feature type="region of interest" description="Disordered" evidence="10">
    <location>
        <begin position="583"/>
        <end position="619"/>
    </location>
</feature>
<feature type="compositionally biased region" description="Low complexity" evidence="10">
    <location>
        <begin position="527"/>
        <end position="538"/>
    </location>
</feature>
<keyword evidence="8 9" id="KW-0539">Nucleus</keyword>
<comment type="caution">
    <text evidence="12">The sequence shown here is derived from an EMBL/GenBank/DDBJ whole genome shotgun (WGS) entry which is preliminary data.</text>
</comment>
<evidence type="ECO:0000256" key="2">
    <source>
        <dbReference type="ARBA" id="ARBA00004620"/>
    </source>
</evidence>
<evidence type="ECO:0000256" key="7">
    <source>
        <dbReference type="ARBA" id="ARBA00023132"/>
    </source>
</evidence>
<dbReference type="GO" id="GO:0003676">
    <property type="term" value="F:nucleic acid binding"/>
    <property type="evidence" value="ECO:0007669"/>
    <property type="project" value="InterPro"/>
</dbReference>
<accession>A0A0J9XFH7</accession>
<keyword evidence="4 9" id="KW-0509">mRNA transport</keyword>
<name>A0A0J9XFH7_GEOCN</name>
<dbReference type="SUPFAM" id="SSF54928">
    <property type="entry name" value="RNA-binding domain, RBD"/>
    <property type="match status" value="1"/>
</dbReference>
<dbReference type="CDD" id="cd12721">
    <property type="entry name" value="RRM_Nup53p_fungi"/>
    <property type="match status" value="1"/>
</dbReference>
<feature type="region of interest" description="Disordered" evidence="10">
    <location>
        <begin position="297"/>
        <end position="381"/>
    </location>
</feature>
<feature type="domain" description="RRM Nup35-type" evidence="11">
    <location>
        <begin position="384"/>
        <end position="487"/>
    </location>
</feature>
<dbReference type="GO" id="GO:0044615">
    <property type="term" value="C:nuclear pore nuclear basket"/>
    <property type="evidence" value="ECO:0007669"/>
    <property type="project" value="TreeGrafter"/>
</dbReference>
<dbReference type="InterPro" id="IPR007846">
    <property type="entry name" value="RRM_NUP35_dom"/>
</dbReference>
<feature type="compositionally biased region" description="Low complexity" evidence="10">
    <location>
        <begin position="357"/>
        <end position="371"/>
    </location>
</feature>
<feature type="compositionally biased region" description="Low complexity" evidence="10">
    <location>
        <begin position="173"/>
        <end position="187"/>
    </location>
</feature>
<feature type="compositionally biased region" description="Low complexity" evidence="10">
    <location>
        <begin position="72"/>
        <end position="149"/>
    </location>
</feature>
<feature type="region of interest" description="Disordered" evidence="10">
    <location>
        <begin position="72"/>
        <end position="187"/>
    </location>
</feature>
<dbReference type="PANTHER" id="PTHR21527:SF6">
    <property type="entry name" value="NUCLEOPORIN NUP35"/>
    <property type="match status" value="1"/>
</dbReference>
<evidence type="ECO:0000313" key="12">
    <source>
        <dbReference type="EMBL" id="CDO56263.1"/>
    </source>
</evidence>
<dbReference type="InterPro" id="IPR035979">
    <property type="entry name" value="RBD_domain_sf"/>
</dbReference>
<feature type="compositionally biased region" description="Polar residues" evidence="10">
    <location>
        <begin position="150"/>
        <end position="172"/>
    </location>
</feature>
<comment type="subcellular location">
    <subcellularLocation>
        <location evidence="2">Nucleus membrane</location>
        <topology evidence="2">Peripheral membrane protein</topology>
        <orientation evidence="2">Nucleoplasmic side</orientation>
    </subcellularLocation>
    <subcellularLocation>
        <location evidence="1">Nucleus</location>
        <location evidence="1">Nuclear pore complex</location>
    </subcellularLocation>
</comment>
<evidence type="ECO:0000256" key="8">
    <source>
        <dbReference type="ARBA" id="ARBA00023242"/>
    </source>
</evidence>
<dbReference type="OrthoDB" id="1733656at2759"/>
<protein>
    <submittedName>
        <fullName evidence="12">Similar to Saccharomyces cerevisiae YMR153W NUP53 FG-nucleoporin component of central core of nuclear pore complex (NPC)</fullName>
    </submittedName>
</protein>
<dbReference type="PROSITE" id="PS51472">
    <property type="entry name" value="RRM_NUP35"/>
    <property type="match status" value="1"/>
</dbReference>
<dbReference type="AlphaFoldDB" id="A0A0J9XFH7"/>
<gene>
    <name evidence="12" type="ORF">BN980_GECA14s01847g</name>
</gene>
<dbReference type="Gene3D" id="3.30.70.330">
    <property type="match status" value="1"/>
</dbReference>
<dbReference type="InterPro" id="IPR012677">
    <property type="entry name" value="Nucleotide-bd_a/b_plait_sf"/>
</dbReference>
<evidence type="ECO:0000256" key="6">
    <source>
        <dbReference type="ARBA" id="ARBA00023010"/>
    </source>
</evidence>
<feature type="compositionally biased region" description="Polar residues" evidence="10">
    <location>
        <begin position="539"/>
        <end position="551"/>
    </location>
</feature>
<evidence type="ECO:0000256" key="1">
    <source>
        <dbReference type="ARBA" id="ARBA00004567"/>
    </source>
</evidence>
<dbReference type="STRING" id="1173061.A0A0J9XFH7"/>
<feature type="compositionally biased region" description="Polar residues" evidence="10">
    <location>
        <begin position="517"/>
        <end position="526"/>
    </location>
</feature>
<evidence type="ECO:0000259" key="11">
    <source>
        <dbReference type="PROSITE" id="PS51472"/>
    </source>
</evidence>
<dbReference type="GO" id="GO:0006999">
    <property type="term" value="P:nuclear pore organization"/>
    <property type="evidence" value="ECO:0007669"/>
    <property type="project" value="TreeGrafter"/>
</dbReference>
<evidence type="ECO:0000256" key="3">
    <source>
        <dbReference type="ARBA" id="ARBA00022448"/>
    </source>
</evidence>
<dbReference type="GO" id="GO:0005543">
    <property type="term" value="F:phospholipid binding"/>
    <property type="evidence" value="ECO:0007669"/>
    <property type="project" value="TreeGrafter"/>
</dbReference>